<dbReference type="PROSITE" id="PS50983">
    <property type="entry name" value="FE_B12_PBP"/>
    <property type="match status" value="1"/>
</dbReference>
<proteinExistence type="predicted"/>
<dbReference type="Proteomes" id="UP000005801">
    <property type="component" value="Unassembled WGS sequence"/>
</dbReference>
<comment type="caution">
    <text evidence="2">The sequence shown here is derived from an EMBL/GenBank/DDBJ whole genome shotgun (WGS) entry which is preliminary data.</text>
</comment>
<keyword evidence="3" id="KW-1185">Reference proteome</keyword>
<gene>
    <name evidence="2" type="ORF">PPSIR1_26433</name>
</gene>
<dbReference type="Pfam" id="PF01497">
    <property type="entry name" value="Peripla_BP_2"/>
    <property type="match status" value="1"/>
</dbReference>
<protein>
    <submittedName>
        <fullName evidence="2">Probable Fe ABC transporter</fullName>
    </submittedName>
</protein>
<reference evidence="2 3" key="1">
    <citation type="submission" date="2007-06" db="EMBL/GenBank/DDBJ databases">
        <authorList>
            <person name="Shimkets L."/>
            <person name="Ferriera S."/>
            <person name="Johnson J."/>
            <person name="Kravitz S."/>
            <person name="Beeson K."/>
            <person name="Sutton G."/>
            <person name="Rogers Y.-H."/>
            <person name="Friedman R."/>
            <person name="Frazier M."/>
            <person name="Venter J.C."/>
        </authorList>
    </citation>
    <scope>NUCLEOTIDE SEQUENCE [LARGE SCALE GENOMIC DNA]</scope>
    <source>
        <strain evidence="2 3">SIR-1</strain>
    </source>
</reference>
<dbReference type="InterPro" id="IPR002491">
    <property type="entry name" value="ABC_transptr_periplasmic_BD"/>
</dbReference>
<sequence>MSAALVVAIGCGGGSNSPSKAESAGGGKSSTTVAASERRVASRVVLADELLWALGPEVHGRVVGLSPMADDARYSAVAEQWPEATPRLGRNPEELLAIAPDLVIVASFSDAEYRAAIDGKVEVLVLDGFDGFDDFRANLQTIGEAVGAVEAAGEVREAFDARVAKIEARRPSLAEGEARPTIASWQSGYLAGLDTTFDDAAEAAGFRNVATKAGHLRVDAEQLLSWAPEWLVIGCGERACDEAVAALDEAPGIRTLEAVREGRVIAIEAPYLGSVGEGMLELAERLQAPLRASAQQGAKADEASPR</sequence>
<evidence type="ECO:0000313" key="3">
    <source>
        <dbReference type="Proteomes" id="UP000005801"/>
    </source>
</evidence>
<name>A6G9Z7_9BACT</name>
<dbReference type="STRING" id="391625.PPSIR1_26433"/>
<feature type="domain" description="Fe/B12 periplasmic-binding" evidence="1">
    <location>
        <begin position="39"/>
        <end position="294"/>
    </location>
</feature>
<evidence type="ECO:0000313" key="2">
    <source>
        <dbReference type="EMBL" id="EDM77322.1"/>
    </source>
</evidence>
<dbReference type="EMBL" id="ABCS01000048">
    <property type="protein sequence ID" value="EDM77322.1"/>
    <property type="molecule type" value="Genomic_DNA"/>
</dbReference>
<accession>A6G9Z7</accession>
<evidence type="ECO:0000259" key="1">
    <source>
        <dbReference type="PROSITE" id="PS50983"/>
    </source>
</evidence>
<dbReference type="AlphaFoldDB" id="A6G9Z7"/>
<organism evidence="2 3">
    <name type="scientific">Plesiocystis pacifica SIR-1</name>
    <dbReference type="NCBI Taxonomy" id="391625"/>
    <lineage>
        <taxon>Bacteria</taxon>
        <taxon>Pseudomonadati</taxon>
        <taxon>Myxococcota</taxon>
        <taxon>Polyangia</taxon>
        <taxon>Nannocystales</taxon>
        <taxon>Nannocystaceae</taxon>
        <taxon>Plesiocystis</taxon>
    </lineage>
</organism>
<dbReference type="PANTHER" id="PTHR30535">
    <property type="entry name" value="VITAMIN B12-BINDING PROTEIN"/>
    <property type="match status" value="1"/>
</dbReference>
<dbReference type="Gene3D" id="3.40.50.1980">
    <property type="entry name" value="Nitrogenase molybdenum iron protein domain"/>
    <property type="match status" value="2"/>
</dbReference>
<dbReference type="eggNOG" id="COG0614">
    <property type="taxonomic scope" value="Bacteria"/>
</dbReference>
<dbReference type="SUPFAM" id="SSF53807">
    <property type="entry name" value="Helical backbone' metal receptor"/>
    <property type="match status" value="1"/>
</dbReference>
<dbReference type="InterPro" id="IPR050902">
    <property type="entry name" value="ABC_Transporter_SBP"/>
</dbReference>
<dbReference type="PANTHER" id="PTHR30535:SF4">
    <property type="entry name" value="HEMIN-BINDING PERIPLASMIC PROTEIN HMUT"/>
    <property type="match status" value="1"/>
</dbReference>